<keyword evidence="3 10" id="KW-0812">Transmembrane</keyword>
<sequence>MSINRKFIVAISALILVMAIALASIQVSSQITQINHQVTEQSDDAAHDVIRLLNVTNSIMLERVKSSMKLLKERGLAIGNPTLGERVDVGSSSAPNLILGDKPQANQFELVDNLTKLAGGTATLFSRDNSDYIRVSTNVKRNGQRAIGTKLAPNGKAMKAIQQGNAYYGEVDILGNPYLAGYEPIQGDNGTVGIWYVGYSADLSELNDAVSNARILDNGFVALLDGKDQLRMHSTNIERSAVENAMTSDEWDIIKTPYEAWGYTVVVGVSKQEVSDLVFGAALKSISFVIGMGAVILLAISLLIKVLVGRPLETYVKAITDIAEGEGDLTQRFTQKSNDELGQMASGFNRLLDRLHETIKQAKISAENVSVAANALSSLATNSSHSAKEQSLKTEQVASATHEMSVSAQEVSRNTAEAESYSHEANEQVTKVGTTLNITITNIEQQATTIETSSTVVQELVDASSSISSVLEVISDIADQTNLLALNAAIEAARAGEQGRGFAVVADEVRSLASRTQVSTEEIRKTVARLQSSGKEASKQMDENRKVALNNLEHAKVAGEALKDVLAAVQNISHRNTDISSAAAQQHQACSEVSESIEGIKDIGSQNTNYAQETYDACYKLSSMAQELSDKLSHYKI</sequence>
<dbReference type="Proteomes" id="UP001589645">
    <property type="component" value="Unassembled WGS sequence"/>
</dbReference>
<feature type="region of interest" description="Disordered" evidence="9">
    <location>
        <begin position="401"/>
        <end position="425"/>
    </location>
</feature>
<dbReference type="InterPro" id="IPR033462">
    <property type="entry name" value="Cache_3-Cache_2"/>
</dbReference>
<dbReference type="SUPFAM" id="SSF58104">
    <property type="entry name" value="Methyl-accepting chemotaxis protein (MCP) signaling domain"/>
    <property type="match status" value="1"/>
</dbReference>
<dbReference type="PANTHER" id="PTHR32089:SF119">
    <property type="entry name" value="METHYL-ACCEPTING CHEMOTAXIS PROTEIN CTPL"/>
    <property type="match status" value="1"/>
</dbReference>
<evidence type="ECO:0000259" key="11">
    <source>
        <dbReference type="PROSITE" id="PS50111"/>
    </source>
</evidence>
<proteinExistence type="inferred from homology"/>
<feature type="compositionally biased region" description="Polar residues" evidence="9">
    <location>
        <begin position="401"/>
        <end position="417"/>
    </location>
</feature>
<feature type="domain" description="HAMP" evidence="12">
    <location>
        <begin position="310"/>
        <end position="360"/>
    </location>
</feature>
<dbReference type="CDD" id="cd11386">
    <property type="entry name" value="MCP_signal"/>
    <property type="match status" value="1"/>
</dbReference>
<keyword evidence="14" id="KW-1185">Reference proteome</keyword>
<gene>
    <name evidence="13" type="ORF">ACFFUV_18000</name>
</gene>
<evidence type="ECO:0000256" key="3">
    <source>
        <dbReference type="ARBA" id="ARBA00022692"/>
    </source>
</evidence>
<dbReference type="PROSITE" id="PS50111">
    <property type="entry name" value="CHEMOTAXIS_TRANSDUC_2"/>
    <property type="match status" value="1"/>
</dbReference>
<dbReference type="SUPFAM" id="SSF103190">
    <property type="entry name" value="Sensory domain-like"/>
    <property type="match status" value="1"/>
</dbReference>
<dbReference type="Pfam" id="PF17201">
    <property type="entry name" value="Cache_3-Cache_2"/>
    <property type="match status" value="1"/>
</dbReference>
<dbReference type="InterPro" id="IPR004090">
    <property type="entry name" value="Chemotax_Me-accpt_rcpt"/>
</dbReference>
<dbReference type="InterPro" id="IPR003660">
    <property type="entry name" value="HAMP_dom"/>
</dbReference>
<dbReference type="Pfam" id="PF00015">
    <property type="entry name" value="MCPsignal"/>
    <property type="match status" value="1"/>
</dbReference>
<dbReference type="RefSeq" id="WP_390195446.1">
    <property type="nucleotide sequence ID" value="NZ_JBHMEP010000007.1"/>
</dbReference>
<evidence type="ECO:0000256" key="6">
    <source>
        <dbReference type="ARBA" id="ARBA00023224"/>
    </source>
</evidence>
<dbReference type="SMART" id="SM00304">
    <property type="entry name" value="HAMP"/>
    <property type="match status" value="1"/>
</dbReference>
<accession>A0ABV5HTK6</accession>
<keyword evidence="4 10" id="KW-1133">Transmembrane helix</keyword>
<protein>
    <submittedName>
        <fullName evidence="13">Methyl-accepting chemotaxis protein</fullName>
    </submittedName>
</protein>
<evidence type="ECO:0000256" key="7">
    <source>
        <dbReference type="ARBA" id="ARBA00029447"/>
    </source>
</evidence>
<dbReference type="InterPro" id="IPR029151">
    <property type="entry name" value="Sensor-like_sf"/>
</dbReference>
<dbReference type="CDD" id="cd06225">
    <property type="entry name" value="HAMP"/>
    <property type="match status" value="1"/>
</dbReference>
<dbReference type="Gene3D" id="1.10.287.950">
    <property type="entry name" value="Methyl-accepting chemotaxis protein"/>
    <property type="match status" value="1"/>
</dbReference>
<comment type="subcellular location">
    <subcellularLocation>
        <location evidence="2">Cell inner membrane</location>
    </subcellularLocation>
    <subcellularLocation>
        <location evidence="1">Membrane</location>
        <topology evidence="1">Multi-pass membrane protein</topology>
    </subcellularLocation>
</comment>
<keyword evidence="6 8" id="KW-0807">Transducer</keyword>
<feature type="domain" description="Methyl-accepting transducer" evidence="11">
    <location>
        <begin position="365"/>
        <end position="601"/>
    </location>
</feature>
<comment type="caution">
    <text evidence="13">The sequence shown here is derived from an EMBL/GenBank/DDBJ whole genome shotgun (WGS) entry which is preliminary data.</text>
</comment>
<evidence type="ECO:0000313" key="13">
    <source>
        <dbReference type="EMBL" id="MFB9136866.1"/>
    </source>
</evidence>
<dbReference type="Pfam" id="PF00672">
    <property type="entry name" value="HAMP"/>
    <property type="match status" value="1"/>
</dbReference>
<evidence type="ECO:0000256" key="4">
    <source>
        <dbReference type="ARBA" id="ARBA00022989"/>
    </source>
</evidence>
<evidence type="ECO:0000259" key="12">
    <source>
        <dbReference type="PROSITE" id="PS50885"/>
    </source>
</evidence>
<evidence type="ECO:0000256" key="2">
    <source>
        <dbReference type="ARBA" id="ARBA00004533"/>
    </source>
</evidence>
<keyword evidence="5 10" id="KW-0472">Membrane</keyword>
<evidence type="ECO:0000256" key="9">
    <source>
        <dbReference type="SAM" id="MobiDB-lite"/>
    </source>
</evidence>
<evidence type="ECO:0000256" key="1">
    <source>
        <dbReference type="ARBA" id="ARBA00004141"/>
    </source>
</evidence>
<evidence type="ECO:0000256" key="10">
    <source>
        <dbReference type="SAM" id="Phobius"/>
    </source>
</evidence>
<dbReference type="PRINTS" id="PR00260">
    <property type="entry name" value="CHEMTRNSDUCR"/>
</dbReference>
<feature type="transmembrane region" description="Helical" evidence="10">
    <location>
        <begin position="286"/>
        <end position="308"/>
    </location>
</feature>
<organism evidence="13 14">
    <name type="scientific">Vibrio olivae</name>
    <dbReference type="NCBI Taxonomy" id="1243002"/>
    <lineage>
        <taxon>Bacteria</taxon>
        <taxon>Pseudomonadati</taxon>
        <taxon>Pseudomonadota</taxon>
        <taxon>Gammaproteobacteria</taxon>
        <taxon>Vibrionales</taxon>
        <taxon>Vibrionaceae</taxon>
        <taxon>Vibrio</taxon>
    </lineage>
</organism>
<dbReference type="InterPro" id="IPR004089">
    <property type="entry name" value="MCPsignal_dom"/>
</dbReference>
<dbReference type="SMART" id="SM00283">
    <property type="entry name" value="MA"/>
    <property type="match status" value="1"/>
</dbReference>
<comment type="similarity">
    <text evidence="7">Belongs to the methyl-accepting chemotaxis (MCP) protein family.</text>
</comment>
<dbReference type="PANTHER" id="PTHR32089">
    <property type="entry name" value="METHYL-ACCEPTING CHEMOTAXIS PROTEIN MCPB"/>
    <property type="match status" value="1"/>
</dbReference>
<dbReference type="PROSITE" id="PS50885">
    <property type="entry name" value="HAMP"/>
    <property type="match status" value="1"/>
</dbReference>
<dbReference type="CDD" id="cd18774">
    <property type="entry name" value="PDC2_HK_sensor"/>
    <property type="match status" value="1"/>
</dbReference>
<evidence type="ECO:0000313" key="14">
    <source>
        <dbReference type="Proteomes" id="UP001589645"/>
    </source>
</evidence>
<evidence type="ECO:0000256" key="8">
    <source>
        <dbReference type="PROSITE-ProRule" id="PRU00284"/>
    </source>
</evidence>
<dbReference type="EMBL" id="JBHMEP010000007">
    <property type="protein sequence ID" value="MFB9136866.1"/>
    <property type="molecule type" value="Genomic_DNA"/>
</dbReference>
<reference evidence="13 14" key="1">
    <citation type="submission" date="2024-09" db="EMBL/GenBank/DDBJ databases">
        <authorList>
            <person name="Sun Q."/>
            <person name="Mori K."/>
        </authorList>
    </citation>
    <scope>NUCLEOTIDE SEQUENCE [LARGE SCALE GENOMIC DNA]</scope>
    <source>
        <strain evidence="13 14">CECT 8064</strain>
    </source>
</reference>
<name>A0ABV5HTK6_9VIBR</name>
<evidence type="ECO:0000256" key="5">
    <source>
        <dbReference type="ARBA" id="ARBA00023136"/>
    </source>
</evidence>